<dbReference type="InterPro" id="IPR006058">
    <property type="entry name" value="2Fe2S_fd_BS"/>
</dbReference>
<proteinExistence type="predicted"/>
<sequence>MFCNHPDATKNIAAAGSATQHCTVLLHVLQPPKCDKEHFQVLPLEDKAHSHDGFATTRGNMVLPHTVLMEQLKKEEQLALAEMQRAAERCAGVGCESFSGGTSTRWGVSTGVALSISNACGTAACGACAASASAACAAAASPAGAAVACAVTVAAACAAGAAAAAASAACSSAACAAVPWNATKNIAAAGSATQNCSVLLHVLQPPKCDKEHFQVLPPEDKAHSHDGFATTKGKMVLPRTVLMEQLKKEEQLALAENSPTASSLKSREYCYEGNRNGYRRSSCDSVNGIPNFRIVEPERGGVVLSLIGAGCRPRRTHVEVVVAKIEEDLHLVHQIRVLMQRAAERCAAKRCGRVETSFLGGTSMRWGF</sequence>
<gene>
    <name evidence="4" type="ORF">LR48_Vigan08g137800</name>
</gene>
<dbReference type="EMBL" id="CM003378">
    <property type="protein sequence ID" value="KOM50551.1"/>
    <property type="molecule type" value="Genomic_DNA"/>
</dbReference>
<dbReference type="AlphaFoldDB" id="A0A0L9V677"/>
<evidence type="ECO:0000256" key="2">
    <source>
        <dbReference type="ARBA" id="ARBA00023014"/>
    </source>
</evidence>
<organism evidence="4 5">
    <name type="scientific">Phaseolus angularis</name>
    <name type="common">Azuki bean</name>
    <name type="synonym">Vigna angularis</name>
    <dbReference type="NCBI Taxonomy" id="3914"/>
    <lineage>
        <taxon>Eukaryota</taxon>
        <taxon>Viridiplantae</taxon>
        <taxon>Streptophyta</taxon>
        <taxon>Embryophyta</taxon>
        <taxon>Tracheophyta</taxon>
        <taxon>Spermatophyta</taxon>
        <taxon>Magnoliopsida</taxon>
        <taxon>eudicotyledons</taxon>
        <taxon>Gunneridae</taxon>
        <taxon>Pentapetalae</taxon>
        <taxon>rosids</taxon>
        <taxon>fabids</taxon>
        <taxon>Fabales</taxon>
        <taxon>Fabaceae</taxon>
        <taxon>Papilionoideae</taxon>
        <taxon>50 kb inversion clade</taxon>
        <taxon>NPAAA clade</taxon>
        <taxon>indigoferoid/millettioid clade</taxon>
        <taxon>Phaseoleae</taxon>
        <taxon>Vigna</taxon>
    </lineage>
</organism>
<name>A0A0L9V677_PHAAN</name>
<reference evidence="5" key="1">
    <citation type="journal article" date="2015" name="Proc. Natl. Acad. Sci. U.S.A.">
        <title>Genome sequencing of adzuki bean (Vigna angularis) provides insight into high starch and low fat accumulation and domestication.</title>
        <authorList>
            <person name="Yang K."/>
            <person name="Tian Z."/>
            <person name="Chen C."/>
            <person name="Luo L."/>
            <person name="Zhao B."/>
            <person name="Wang Z."/>
            <person name="Yu L."/>
            <person name="Li Y."/>
            <person name="Sun Y."/>
            <person name="Li W."/>
            <person name="Chen Y."/>
            <person name="Li Y."/>
            <person name="Zhang Y."/>
            <person name="Ai D."/>
            <person name="Zhao J."/>
            <person name="Shang C."/>
            <person name="Ma Y."/>
            <person name="Wu B."/>
            <person name="Wang M."/>
            <person name="Gao L."/>
            <person name="Sun D."/>
            <person name="Zhang P."/>
            <person name="Guo F."/>
            <person name="Wang W."/>
            <person name="Li Y."/>
            <person name="Wang J."/>
            <person name="Varshney R.K."/>
            <person name="Wang J."/>
            <person name="Ling H.Q."/>
            <person name="Wan P."/>
        </authorList>
    </citation>
    <scope>NUCLEOTIDE SEQUENCE</scope>
    <source>
        <strain evidence="5">cv. Jingnong 6</strain>
    </source>
</reference>
<keyword evidence="1" id="KW-0001">2Fe-2S</keyword>
<evidence type="ECO:0000313" key="5">
    <source>
        <dbReference type="Proteomes" id="UP000053144"/>
    </source>
</evidence>
<accession>A0A0L9V677</accession>
<keyword evidence="1" id="KW-0479">Metal-binding</keyword>
<dbReference type="Gramene" id="KOM50551">
    <property type="protein sequence ID" value="KOM50551"/>
    <property type="gene ID" value="LR48_Vigan08g137800"/>
</dbReference>
<dbReference type="GO" id="GO:0051537">
    <property type="term" value="F:2 iron, 2 sulfur cluster binding"/>
    <property type="evidence" value="ECO:0007669"/>
    <property type="project" value="UniProtKB-KW"/>
</dbReference>
<evidence type="ECO:0000256" key="1">
    <source>
        <dbReference type="ARBA" id="ARBA00022714"/>
    </source>
</evidence>
<evidence type="ECO:0000256" key="3">
    <source>
        <dbReference type="ARBA" id="ARBA00034078"/>
    </source>
</evidence>
<keyword evidence="2" id="KW-0411">Iron-sulfur</keyword>
<comment type="cofactor">
    <cofactor evidence="3">
        <name>[2Fe-2S] cluster</name>
        <dbReference type="ChEBI" id="CHEBI:190135"/>
    </cofactor>
</comment>
<dbReference type="PROSITE" id="PS00197">
    <property type="entry name" value="2FE2S_FER_1"/>
    <property type="match status" value="1"/>
</dbReference>
<evidence type="ECO:0000313" key="4">
    <source>
        <dbReference type="EMBL" id="KOM50551.1"/>
    </source>
</evidence>
<keyword evidence="1" id="KW-0408">Iron</keyword>
<protein>
    <submittedName>
        <fullName evidence="4">Uncharacterized protein</fullName>
    </submittedName>
</protein>
<dbReference type="Proteomes" id="UP000053144">
    <property type="component" value="Chromosome 8"/>
</dbReference>